<dbReference type="Proteomes" id="UP000028782">
    <property type="component" value="Chromosome"/>
</dbReference>
<dbReference type="AlphaFoldDB" id="A0A076PQS1"/>
<dbReference type="InterPro" id="IPR014001">
    <property type="entry name" value="Helicase_ATP-bd"/>
</dbReference>
<gene>
    <name evidence="2" type="ORF">O987_14615</name>
</gene>
<dbReference type="InterPro" id="IPR038718">
    <property type="entry name" value="SNF2-like_sf"/>
</dbReference>
<dbReference type="PANTHER" id="PTHR10799">
    <property type="entry name" value="SNF2/RAD54 HELICASE FAMILY"/>
    <property type="match status" value="1"/>
</dbReference>
<dbReference type="RefSeq" id="WP_034398723.1">
    <property type="nucleotide sequence ID" value="NZ_CP006704.1"/>
</dbReference>
<sequence>MNDLAIAEPAVAEASTTAAEAAPVVQEVADELGTIEGADFLAEVIDETLPLGDFIREFGQGLLDQVRSQNPPVYLPQRDQLSEVWLARQQILDNLKRKPFKEQSEAVQAIVKLLADRGEPAAVLNAEMGTGKTMMAICVSVLLQQLQRRNPRTLVISPPHLVYKWRREILDTVPGARVWILNGPDTLRKLLQMRARLGITTSQPEFFVLGRVRMRMGFHWRPSFIERTILVGGQRFVAACCPCCMRPLESKGDDDETLPMSVPLAKQVLSDRRRKCEHCNSTLWMLIRNGRPIDSMSDLVLNALQQMPTIGPVSAKRLLSKFGEKTLAAMLEDNVYEFLNLMDENGELVFSDKQAKRMERSLATFEFSIGQGGYQPTEFIKRYLPTNYFGLLVVDEGHEYKNEGSAQGQAMGVLASQCEKVLLLTGTLMGGYADDLFHLLWRVNPRVLIEDGFKPSKTGSMAAATMGFMRVHGVLKDIYKETSTTSHRTAKGKGVTVRTSKAPGFGPVGILRYVLPITVFLKLRDIGQKVLPAYDESFVDVQMGDDQAEAYADMSRKLVQILKQALAMKDSTLLGVVMNVLLAWPECCFRSETVRHPRSKELLHMQPALFDDVECTPKEAKLIELCMDEKALGRKVLVYSIYSGTRDTTARLRMLLEARGFKVAVLRASVDAAKREDWVADQVERGIDVLITNPELVKTGLDLLEFPTIAFMQSGFNVYTMLQAARRSWRIGQKHDVRVIFLGYAGTSQMECLRLMAKKIAVSQSTSGDMPESGLDVLNDNEGESIEMALARDLLTM</sequence>
<keyword evidence="2" id="KW-0547">Nucleotide-binding</keyword>
<dbReference type="SMART" id="SM00487">
    <property type="entry name" value="DEXDc"/>
    <property type="match status" value="1"/>
</dbReference>
<dbReference type="Gene3D" id="3.40.50.300">
    <property type="entry name" value="P-loop containing nucleotide triphosphate hydrolases"/>
    <property type="match status" value="1"/>
</dbReference>
<dbReference type="KEGG" id="ctes:O987_14615"/>
<feature type="domain" description="Helicase ATP-binding" evidence="1">
    <location>
        <begin position="95"/>
        <end position="459"/>
    </location>
</feature>
<reference evidence="2 3" key="1">
    <citation type="journal article" date="2014" name="Genome Announc.">
        <title>Complete Genome Sequence of Polychlorinated Biphenyl Degrader Comamonas testosteroni TK102 (NBRC 109938).</title>
        <authorList>
            <person name="Fukuda K."/>
            <person name="Hosoyama A."/>
            <person name="Tsuchikane K."/>
            <person name="Ohji S."/>
            <person name="Yamazoe A."/>
            <person name="Fujita N."/>
            <person name="Shintani M."/>
            <person name="Kimbara K."/>
        </authorList>
    </citation>
    <scope>NUCLEOTIDE SEQUENCE [LARGE SCALE GENOMIC DNA]</scope>
    <source>
        <strain evidence="2">TK102</strain>
    </source>
</reference>
<keyword evidence="2" id="KW-0347">Helicase</keyword>
<dbReference type="InterPro" id="IPR001650">
    <property type="entry name" value="Helicase_C-like"/>
</dbReference>
<proteinExistence type="predicted"/>
<keyword evidence="2" id="KW-0067">ATP-binding</keyword>
<dbReference type="HOGENOM" id="CLU_010309_1_0_4"/>
<evidence type="ECO:0000313" key="2">
    <source>
        <dbReference type="EMBL" id="AIJ47036.1"/>
    </source>
</evidence>
<dbReference type="Pfam" id="PF00271">
    <property type="entry name" value="Helicase_C"/>
    <property type="match status" value="1"/>
</dbReference>
<dbReference type="SUPFAM" id="SSF52540">
    <property type="entry name" value="P-loop containing nucleoside triphosphate hydrolases"/>
    <property type="match status" value="2"/>
</dbReference>
<dbReference type="GO" id="GO:0016787">
    <property type="term" value="F:hydrolase activity"/>
    <property type="evidence" value="ECO:0007669"/>
    <property type="project" value="InterPro"/>
</dbReference>
<dbReference type="InterPro" id="IPR027417">
    <property type="entry name" value="P-loop_NTPase"/>
</dbReference>
<dbReference type="GO" id="GO:0004386">
    <property type="term" value="F:helicase activity"/>
    <property type="evidence" value="ECO:0007669"/>
    <property type="project" value="UniProtKB-KW"/>
</dbReference>
<evidence type="ECO:0000313" key="3">
    <source>
        <dbReference type="Proteomes" id="UP000028782"/>
    </source>
</evidence>
<dbReference type="GO" id="GO:0003677">
    <property type="term" value="F:DNA binding"/>
    <property type="evidence" value="ECO:0007669"/>
    <property type="project" value="InterPro"/>
</dbReference>
<dbReference type="GO" id="GO:0005524">
    <property type="term" value="F:ATP binding"/>
    <property type="evidence" value="ECO:0007669"/>
    <property type="project" value="InterPro"/>
</dbReference>
<dbReference type="InterPro" id="IPR006935">
    <property type="entry name" value="Helicase/UvrB_N"/>
</dbReference>
<evidence type="ECO:0000259" key="1">
    <source>
        <dbReference type="SMART" id="SM00487"/>
    </source>
</evidence>
<keyword evidence="2" id="KW-0378">Hydrolase</keyword>
<name>A0A076PQS1_COMTE</name>
<organism evidence="2 3">
    <name type="scientific">Comamonas testosteroni TK102</name>
    <dbReference type="NCBI Taxonomy" id="1392005"/>
    <lineage>
        <taxon>Bacteria</taxon>
        <taxon>Pseudomonadati</taxon>
        <taxon>Pseudomonadota</taxon>
        <taxon>Betaproteobacteria</taxon>
        <taxon>Burkholderiales</taxon>
        <taxon>Comamonadaceae</taxon>
        <taxon>Comamonas</taxon>
    </lineage>
</organism>
<dbReference type="Pfam" id="PF04851">
    <property type="entry name" value="ResIII"/>
    <property type="match status" value="1"/>
</dbReference>
<dbReference type="Gene3D" id="3.40.50.10810">
    <property type="entry name" value="Tandem AAA-ATPase domain"/>
    <property type="match status" value="2"/>
</dbReference>
<dbReference type="EMBL" id="CP006704">
    <property type="protein sequence ID" value="AIJ47036.1"/>
    <property type="molecule type" value="Genomic_DNA"/>
</dbReference>
<protein>
    <submittedName>
        <fullName evidence="2">Helicase</fullName>
    </submittedName>
</protein>
<accession>A0A076PQS1</accession>